<organism evidence="5 6">
    <name type="scientific">Phyllosticta citriasiana</name>
    <dbReference type="NCBI Taxonomy" id="595635"/>
    <lineage>
        <taxon>Eukaryota</taxon>
        <taxon>Fungi</taxon>
        <taxon>Dikarya</taxon>
        <taxon>Ascomycota</taxon>
        <taxon>Pezizomycotina</taxon>
        <taxon>Dothideomycetes</taxon>
        <taxon>Dothideomycetes incertae sedis</taxon>
        <taxon>Botryosphaeriales</taxon>
        <taxon>Phyllostictaceae</taxon>
        <taxon>Phyllosticta</taxon>
    </lineage>
</organism>
<dbReference type="Gene3D" id="2.60.40.640">
    <property type="match status" value="1"/>
</dbReference>
<name>A0ABR1KV24_9PEZI</name>
<feature type="region of interest" description="Disordered" evidence="3">
    <location>
        <begin position="268"/>
        <end position="295"/>
    </location>
</feature>
<feature type="domain" description="Arrestin C-terminal-like" evidence="4">
    <location>
        <begin position="183"/>
        <end position="364"/>
    </location>
</feature>
<dbReference type="InterPro" id="IPR050357">
    <property type="entry name" value="Arrestin_domain-protein"/>
</dbReference>
<evidence type="ECO:0000313" key="5">
    <source>
        <dbReference type="EMBL" id="KAK7522030.1"/>
    </source>
</evidence>
<accession>A0ABR1KV24</accession>
<dbReference type="Proteomes" id="UP001363622">
    <property type="component" value="Unassembled WGS sequence"/>
</dbReference>
<sequence length="420" mass="47213">MLFMRSVLAEEMVKSNLQIILDSPTVVLSQQDGERQKASVSGHVVLHVRHGLSINAVKITFEGLRKVAWMTYSMTPAYVHQRERLILLQQTLFETSKGRLPGTRFKSGTYQWPFSFPLDPNALPETIERLPDSYVKYNVSATVYTGILSKDQHCKEHIRIIKTPPLPGPDLNFLPQQIHQDVWAEKLSYTISLHNPYTYIGSAIPIDFRLTPLQRGLQIGKIRLDLVEEVLLIVYKDGEPWQNHSTRKSVLTTTTKAEPNVVEKRRNAAVREVNEDSSAESAEEDSAAEEAGSTNAPVVLEDEALSFRVELPVPSTPYITVQDIDSERIKSRHLLYITVELINADKHSSEMTMKFRPKLFLPPPSVANASSSSPSLLCGSDLWDQITPPSYGQHVFDCLWSDSLIDEPPPPPPPDLVEVN</sequence>
<dbReference type="InterPro" id="IPR011022">
    <property type="entry name" value="Arrestin_C-like"/>
</dbReference>
<dbReference type="SMART" id="SM01017">
    <property type="entry name" value="Arrestin_C"/>
    <property type="match status" value="1"/>
</dbReference>
<dbReference type="EMBL" id="JBBPHU010000002">
    <property type="protein sequence ID" value="KAK7522030.1"/>
    <property type="molecule type" value="Genomic_DNA"/>
</dbReference>
<evidence type="ECO:0000256" key="2">
    <source>
        <dbReference type="ARBA" id="ARBA00038766"/>
    </source>
</evidence>
<feature type="compositionally biased region" description="Acidic residues" evidence="3">
    <location>
        <begin position="275"/>
        <end position="288"/>
    </location>
</feature>
<dbReference type="Pfam" id="PF02752">
    <property type="entry name" value="Arrestin_C"/>
    <property type="match status" value="1"/>
</dbReference>
<evidence type="ECO:0000313" key="6">
    <source>
        <dbReference type="Proteomes" id="UP001363622"/>
    </source>
</evidence>
<evidence type="ECO:0000256" key="1">
    <source>
        <dbReference type="ARBA" id="ARBA00005298"/>
    </source>
</evidence>
<dbReference type="InterPro" id="IPR014752">
    <property type="entry name" value="Arrestin-like_C"/>
</dbReference>
<dbReference type="Pfam" id="PF00339">
    <property type="entry name" value="Arrestin_N"/>
    <property type="match status" value="1"/>
</dbReference>
<evidence type="ECO:0000259" key="4">
    <source>
        <dbReference type="SMART" id="SM01017"/>
    </source>
</evidence>
<comment type="similarity">
    <text evidence="1">Belongs to the arrestin family.</text>
</comment>
<dbReference type="InterPro" id="IPR014756">
    <property type="entry name" value="Ig_E-set"/>
</dbReference>
<dbReference type="InterPro" id="IPR011021">
    <property type="entry name" value="Arrestin-like_N"/>
</dbReference>
<reference evidence="5 6" key="1">
    <citation type="submission" date="2024-04" db="EMBL/GenBank/DDBJ databases">
        <title>Phyllosticta paracitricarpa is synonymous to the EU quarantine fungus P. citricarpa based on phylogenomic analyses.</title>
        <authorList>
            <consortium name="Lawrence Berkeley National Laboratory"/>
            <person name="Van Ingen-Buijs V.A."/>
            <person name="Van Westerhoven A.C."/>
            <person name="Haridas S."/>
            <person name="Skiadas P."/>
            <person name="Martin F."/>
            <person name="Groenewald J.Z."/>
            <person name="Crous P.W."/>
            <person name="Seidl M.F."/>
        </authorList>
    </citation>
    <scope>NUCLEOTIDE SEQUENCE [LARGE SCALE GENOMIC DNA]</scope>
    <source>
        <strain evidence="5 6">CBS 123371</strain>
    </source>
</reference>
<comment type="subunit">
    <text evidence="2">Interacts with hulA.</text>
</comment>
<dbReference type="PANTHER" id="PTHR11188:SF17">
    <property type="entry name" value="FI21816P1"/>
    <property type="match status" value="1"/>
</dbReference>
<protein>
    <recommendedName>
        <fullName evidence="4">Arrestin C-terminal-like domain-containing protein</fullName>
    </recommendedName>
</protein>
<keyword evidence="6" id="KW-1185">Reference proteome</keyword>
<dbReference type="SUPFAM" id="SSF81296">
    <property type="entry name" value="E set domains"/>
    <property type="match status" value="1"/>
</dbReference>
<evidence type="ECO:0000256" key="3">
    <source>
        <dbReference type="SAM" id="MobiDB-lite"/>
    </source>
</evidence>
<dbReference type="PANTHER" id="PTHR11188">
    <property type="entry name" value="ARRESTIN DOMAIN CONTAINING PROTEIN"/>
    <property type="match status" value="1"/>
</dbReference>
<comment type="caution">
    <text evidence="5">The sequence shown here is derived from an EMBL/GenBank/DDBJ whole genome shotgun (WGS) entry which is preliminary data.</text>
</comment>
<proteinExistence type="inferred from homology"/>
<gene>
    <name evidence="5" type="ORF">IWZ03DRAFT_357597</name>
</gene>